<dbReference type="AlphaFoldDB" id="A0AAW6YL25"/>
<dbReference type="Proteomes" id="UP001237917">
    <property type="component" value="Unassembled WGS sequence"/>
</dbReference>
<feature type="non-terminal residue" evidence="1">
    <location>
        <position position="1"/>
    </location>
</feature>
<dbReference type="InterPro" id="IPR027417">
    <property type="entry name" value="P-loop_NTPase"/>
</dbReference>
<reference evidence="1" key="1">
    <citation type="submission" date="2023-05" db="EMBL/GenBank/DDBJ databases">
        <title>Cataloging the Phylogenetic Diversity of Human Bladder Bacteria.</title>
        <authorList>
            <person name="Du J."/>
        </authorList>
    </citation>
    <scope>NUCLEOTIDE SEQUENCE</scope>
    <source>
        <strain evidence="1">UMB0765</strain>
    </source>
</reference>
<dbReference type="Gene3D" id="3.40.50.300">
    <property type="entry name" value="P-loop containing nucleotide triphosphate hydrolases"/>
    <property type="match status" value="1"/>
</dbReference>
<dbReference type="SUPFAM" id="SSF52540">
    <property type="entry name" value="P-loop containing nucleoside triphosphate hydrolases"/>
    <property type="match status" value="1"/>
</dbReference>
<keyword evidence="1" id="KW-0067">ATP-binding</keyword>
<proteinExistence type="predicted"/>
<name>A0AAW6YL25_9STRE</name>
<evidence type="ECO:0000313" key="1">
    <source>
        <dbReference type="EMBL" id="MDK7294165.1"/>
    </source>
</evidence>
<dbReference type="GO" id="GO:0005524">
    <property type="term" value="F:ATP binding"/>
    <property type="evidence" value="ECO:0007669"/>
    <property type="project" value="UniProtKB-KW"/>
</dbReference>
<keyword evidence="1" id="KW-0547">Nucleotide-binding</keyword>
<evidence type="ECO:0000313" key="2">
    <source>
        <dbReference type="Proteomes" id="UP001237917"/>
    </source>
</evidence>
<accession>A0AAW6YL25</accession>
<organism evidence="1 2">
    <name type="scientific">Streptococcus pasteurianus</name>
    <dbReference type="NCBI Taxonomy" id="197614"/>
    <lineage>
        <taxon>Bacteria</taxon>
        <taxon>Bacillati</taxon>
        <taxon>Bacillota</taxon>
        <taxon>Bacilli</taxon>
        <taxon>Lactobacillales</taxon>
        <taxon>Streptococcaceae</taxon>
        <taxon>Streptococcus</taxon>
    </lineage>
</organism>
<dbReference type="EMBL" id="JASOPU010000223">
    <property type="protein sequence ID" value="MDK7294165.1"/>
    <property type="molecule type" value="Genomic_DNA"/>
</dbReference>
<gene>
    <name evidence="1" type="ORF">QP487_12165</name>
</gene>
<sequence>GRLRQVLLEKEQTLIMVSQRISSILHADKILVLDHGELVGFASHEELLATCPTYQKIYASQYPDSQGKEEA</sequence>
<protein>
    <submittedName>
        <fullName evidence="1">ABC transporter ATP-binding protein</fullName>
    </submittedName>
</protein>
<comment type="caution">
    <text evidence="1">The sequence shown here is derived from an EMBL/GenBank/DDBJ whole genome shotgun (WGS) entry which is preliminary data.</text>
</comment>